<feature type="region of interest" description="Disordered" evidence="1">
    <location>
        <begin position="55"/>
        <end position="80"/>
    </location>
</feature>
<evidence type="ECO:0008006" key="4">
    <source>
        <dbReference type="Google" id="ProtNLM"/>
    </source>
</evidence>
<dbReference type="RefSeq" id="WP_243013173.1">
    <property type="nucleotide sequence ID" value="NZ_JALGAR010000006.1"/>
</dbReference>
<keyword evidence="3" id="KW-1185">Reference proteome</keyword>
<dbReference type="Proteomes" id="UP001165341">
    <property type="component" value="Unassembled WGS sequence"/>
</dbReference>
<dbReference type="AlphaFoldDB" id="A0AA41QY78"/>
<protein>
    <recommendedName>
        <fullName evidence="4">Antitoxin VbhA domain-containing protein</fullName>
    </recommendedName>
</protein>
<evidence type="ECO:0000313" key="2">
    <source>
        <dbReference type="EMBL" id="MCI4659682.1"/>
    </source>
</evidence>
<organism evidence="2 3">
    <name type="scientific">Cryobacterium zhongshanensis</name>
    <dbReference type="NCBI Taxonomy" id="2928153"/>
    <lineage>
        <taxon>Bacteria</taxon>
        <taxon>Bacillati</taxon>
        <taxon>Actinomycetota</taxon>
        <taxon>Actinomycetes</taxon>
        <taxon>Micrococcales</taxon>
        <taxon>Microbacteriaceae</taxon>
        <taxon>Cryobacterium</taxon>
    </lineage>
</organism>
<comment type="caution">
    <text evidence="2">The sequence shown here is derived from an EMBL/GenBank/DDBJ whole genome shotgun (WGS) entry which is preliminary data.</text>
</comment>
<name>A0AA41QY78_9MICO</name>
<evidence type="ECO:0000256" key="1">
    <source>
        <dbReference type="SAM" id="MobiDB-lite"/>
    </source>
</evidence>
<gene>
    <name evidence="2" type="ORF">MQH31_17900</name>
</gene>
<proteinExistence type="predicted"/>
<sequence length="80" mass="8899">MAENSNDAPRKLTDAEIDEQLARIDGINGSAGHHLEDAYLRDLLRQQIAGEITGDAARELGRQHLPRQHDDRNDDDAAKL</sequence>
<reference evidence="2" key="1">
    <citation type="submission" date="2022-03" db="EMBL/GenBank/DDBJ databases">
        <title>Cryobacterium sp. nov. strain ZS14-85, isolated from Antarctic soil.</title>
        <authorList>
            <person name="Li J."/>
            <person name="Niu G."/>
        </authorList>
    </citation>
    <scope>NUCLEOTIDE SEQUENCE</scope>
    <source>
        <strain evidence="2">ZS14-85</strain>
    </source>
</reference>
<evidence type="ECO:0000313" key="3">
    <source>
        <dbReference type="Proteomes" id="UP001165341"/>
    </source>
</evidence>
<dbReference type="EMBL" id="JALGAR010000006">
    <property type="protein sequence ID" value="MCI4659682.1"/>
    <property type="molecule type" value="Genomic_DNA"/>
</dbReference>
<feature type="compositionally biased region" description="Basic and acidic residues" evidence="1">
    <location>
        <begin position="56"/>
        <end position="80"/>
    </location>
</feature>
<accession>A0AA41QY78</accession>